<organism evidence="2 3">
    <name type="scientific">Bacteroides intestinalis</name>
    <dbReference type="NCBI Taxonomy" id="329854"/>
    <lineage>
        <taxon>Bacteria</taxon>
        <taxon>Pseudomonadati</taxon>
        <taxon>Bacteroidota</taxon>
        <taxon>Bacteroidia</taxon>
        <taxon>Bacteroidales</taxon>
        <taxon>Bacteroidaceae</taxon>
        <taxon>Bacteroides</taxon>
    </lineage>
</organism>
<reference evidence="2 3" key="1">
    <citation type="submission" date="2018-08" db="EMBL/GenBank/DDBJ databases">
        <title>A genome reference for cultivated species of the human gut microbiota.</title>
        <authorList>
            <person name="Zou Y."/>
            <person name="Xue W."/>
            <person name="Luo G."/>
        </authorList>
    </citation>
    <scope>NUCLEOTIDE SEQUENCE [LARGE SCALE GENOMIC DNA]</scope>
    <source>
        <strain evidence="2 3">AF14-32</strain>
    </source>
</reference>
<evidence type="ECO:0000256" key="1">
    <source>
        <dbReference type="SAM" id="Coils"/>
    </source>
</evidence>
<sequence>MTKKLLEERLERTKQRYVRQQERMENLLCSMQNNAENIRQIEYVLAMMERVRKQRRRHRIVSRTEVKEFFMYASRIYDRIQHRMHIQHLNYTYFCYVICSRYLFESCLHIPNRRFVSPATVISYFKKERGR</sequence>
<name>A0A412XPG2_9BACE</name>
<accession>A0A412XPG2</accession>
<protein>
    <submittedName>
        <fullName evidence="2">Uncharacterized protein</fullName>
    </submittedName>
</protein>
<proteinExistence type="predicted"/>
<keyword evidence="1" id="KW-0175">Coiled coil</keyword>
<evidence type="ECO:0000313" key="3">
    <source>
        <dbReference type="Proteomes" id="UP000283850"/>
    </source>
</evidence>
<dbReference type="EMBL" id="QRZF01000047">
    <property type="protein sequence ID" value="RGV47028.1"/>
    <property type="molecule type" value="Genomic_DNA"/>
</dbReference>
<gene>
    <name evidence="2" type="ORF">DWW10_25645</name>
</gene>
<dbReference type="Proteomes" id="UP000283850">
    <property type="component" value="Unassembled WGS sequence"/>
</dbReference>
<comment type="caution">
    <text evidence="2">The sequence shown here is derived from an EMBL/GenBank/DDBJ whole genome shotgun (WGS) entry which is preliminary data.</text>
</comment>
<evidence type="ECO:0000313" key="2">
    <source>
        <dbReference type="EMBL" id="RGV47028.1"/>
    </source>
</evidence>
<feature type="coiled-coil region" evidence="1">
    <location>
        <begin position="3"/>
        <end position="30"/>
    </location>
</feature>
<dbReference type="AlphaFoldDB" id="A0A412XPG2"/>